<feature type="compositionally biased region" description="Basic and acidic residues" evidence="1">
    <location>
        <begin position="1"/>
        <end position="19"/>
    </location>
</feature>
<dbReference type="Proteomes" id="UP000691718">
    <property type="component" value="Unassembled WGS sequence"/>
</dbReference>
<evidence type="ECO:0000313" key="2">
    <source>
        <dbReference type="EMBL" id="CAG5035878.1"/>
    </source>
</evidence>
<dbReference type="EMBL" id="CAJQZP010001278">
    <property type="protein sequence ID" value="CAG5035878.1"/>
    <property type="molecule type" value="Genomic_DNA"/>
</dbReference>
<feature type="region of interest" description="Disordered" evidence="1">
    <location>
        <begin position="1"/>
        <end position="59"/>
    </location>
</feature>
<reference evidence="2" key="1">
    <citation type="submission" date="2021-04" db="EMBL/GenBank/DDBJ databases">
        <authorList>
            <person name="Tunstrom K."/>
        </authorList>
    </citation>
    <scope>NUCLEOTIDE SEQUENCE</scope>
</reference>
<protein>
    <submittedName>
        <fullName evidence="2">(apollo) hypothetical protein</fullName>
    </submittedName>
</protein>
<organism evidence="2 3">
    <name type="scientific">Parnassius apollo</name>
    <name type="common">Apollo butterfly</name>
    <name type="synonym">Papilio apollo</name>
    <dbReference type="NCBI Taxonomy" id="110799"/>
    <lineage>
        <taxon>Eukaryota</taxon>
        <taxon>Metazoa</taxon>
        <taxon>Ecdysozoa</taxon>
        <taxon>Arthropoda</taxon>
        <taxon>Hexapoda</taxon>
        <taxon>Insecta</taxon>
        <taxon>Pterygota</taxon>
        <taxon>Neoptera</taxon>
        <taxon>Endopterygota</taxon>
        <taxon>Lepidoptera</taxon>
        <taxon>Glossata</taxon>
        <taxon>Ditrysia</taxon>
        <taxon>Papilionoidea</taxon>
        <taxon>Papilionidae</taxon>
        <taxon>Parnassiinae</taxon>
        <taxon>Parnassini</taxon>
        <taxon>Parnassius</taxon>
        <taxon>Parnassius</taxon>
    </lineage>
</organism>
<name>A0A8S3XS13_PARAO</name>
<keyword evidence="3" id="KW-1185">Reference proteome</keyword>
<sequence length="113" mass="11835">MRERAGAARGAGKTERSGEAKNVAQGSRVCGESGGVHGAQVAKPACGDGLSGEAGARGARRRWGRAHLTHLGACAALAQPPSALHHLTSICNALHDQRPLIYIYHNFNIILFT</sequence>
<dbReference type="AlphaFoldDB" id="A0A8S3XS13"/>
<evidence type="ECO:0000313" key="3">
    <source>
        <dbReference type="Proteomes" id="UP000691718"/>
    </source>
</evidence>
<comment type="caution">
    <text evidence="2">The sequence shown here is derived from an EMBL/GenBank/DDBJ whole genome shotgun (WGS) entry which is preliminary data.</text>
</comment>
<accession>A0A8S3XS13</accession>
<dbReference type="OrthoDB" id="7469327at2759"/>
<gene>
    <name evidence="2" type="ORF">PAPOLLO_LOCUS20685</name>
</gene>
<proteinExistence type="predicted"/>
<evidence type="ECO:0000256" key="1">
    <source>
        <dbReference type="SAM" id="MobiDB-lite"/>
    </source>
</evidence>